<evidence type="ECO:0000259" key="3">
    <source>
        <dbReference type="PROSITE" id="PS51186"/>
    </source>
</evidence>
<feature type="domain" description="N-acetyltransferase" evidence="3">
    <location>
        <begin position="5"/>
        <end position="157"/>
    </location>
</feature>
<name>A0AAJ5VZJ2_9HYPH</name>
<evidence type="ECO:0000256" key="1">
    <source>
        <dbReference type="ARBA" id="ARBA00022679"/>
    </source>
</evidence>
<dbReference type="Proteomes" id="UP001217476">
    <property type="component" value="Chromosome"/>
</dbReference>
<dbReference type="GO" id="GO:0016747">
    <property type="term" value="F:acyltransferase activity, transferring groups other than amino-acyl groups"/>
    <property type="evidence" value="ECO:0007669"/>
    <property type="project" value="InterPro"/>
</dbReference>
<protein>
    <submittedName>
        <fullName evidence="4">GNAT family N-acetyltransferase</fullName>
    </submittedName>
</protein>
<dbReference type="PANTHER" id="PTHR43877">
    <property type="entry name" value="AMINOALKYLPHOSPHONATE N-ACETYLTRANSFERASE-RELATED-RELATED"/>
    <property type="match status" value="1"/>
</dbReference>
<evidence type="ECO:0000256" key="2">
    <source>
        <dbReference type="ARBA" id="ARBA00023315"/>
    </source>
</evidence>
<dbReference type="InterPro" id="IPR050832">
    <property type="entry name" value="Bact_Acetyltransf"/>
</dbReference>
<dbReference type="SUPFAM" id="SSF55729">
    <property type="entry name" value="Acyl-CoA N-acyltransferases (Nat)"/>
    <property type="match status" value="1"/>
</dbReference>
<proteinExistence type="predicted"/>
<organism evidence="4 5">
    <name type="scientific">Candidatus Devosia phytovorans</name>
    <dbReference type="NCBI Taxonomy" id="3121372"/>
    <lineage>
        <taxon>Bacteria</taxon>
        <taxon>Pseudomonadati</taxon>
        <taxon>Pseudomonadota</taxon>
        <taxon>Alphaproteobacteria</taxon>
        <taxon>Hyphomicrobiales</taxon>
        <taxon>Devosiaceae</taxon>
        <taxon>Devosia</taxon>
    </lineage>
</organism>
<keyword evidence="2" id="KW-0012">Acyltransferase</keyword>
<evidence type="ECO:0000313" key="4">
    <source>
        <dbReference type="EMBL" id="WEK06272.1"/>
    </source>
</evidence>
<dbReference type="InterPro" id="IPR000182">
    <property type="entry name" value="GNAT_dom"/>
</dbReference>
<keyword evidence="1" id="KW-0808">Transferase</keyword>
<dbReference type="PANTHER" id="PTHR43877:SF5">
    <property type="entry name" value="BLL8307 PROTEIN"/>
    <property type="match status" value="1"/>
</dbReference>
<dbReference type="AlphaFoldDB" id="A0AAJ5VZJ2"/>
<dbReference type="Pfam" id="PF13508">
    <property type="entry name" value="Acetyltransf_7"/>
    <property type="match status" value="1"/>
</dbReference>
<reference evidence="4" key="1">
    <citation type="submission" date="2023-03" db="EMBL/GenBank/DDBJ databases">
        <title>Andean soil-derived lignocellulolytic bacterial consortium as a source of novel taxa and putative plastic-active enzymes.</title>
        <authorList>
            <person name="Diaz-Garcia L."/>
            <person name="Chuvochina M."/>
            <person name="Feuerriegel G."/>
            <person name="Bunk B."/>
            <person name="Sproer C."/>
            <person name="Streit W.R."/>
            <person name="Rodriguez L.M."/>
            <person name="Overmann J."/>
            <person name="Jimenez D.J."/>
        </authorList>
    </citation>
    <scope>NUCLEOTIDE SEQUENCE</scope>
    <source>
        <strain evidence="4">MAG 4196</strain>
    </source>
</reference>
<dbReference type="Gene3D" id="3.40.630.30">
    <property type="match status" value="1"/>
</dbReference>
<gene>
    <name evidence="4" type="ORF">P0Y65_08520</name>
</gene>
<evidence type="ECO:0000313" key="5">
    <source>
        <dbReference type="Proteomes" id="UP001217476"/>
    </source>
</evidence>
<dbReference type="PROSITE" id="PS51186">
    <property type="entry name" value="GNAT"/>
    <property type="match status" value="1"/>
</dbReference>
<sequence length="166" mass="18189">MAIAIAIETPLQDDVRMLVAHLNDHLIPLSPLEFQFKMTVEQMADSDTTLFVARDETGRAVGMGALKVHSAELGEVKRMYTLPEVRGQRVGSLLLERIVGLARERDLPVVMLETGTGDGMAEAHRLYTRAGFVARGPFLDYPDSQWSAFFEFPLSAPACVAEAAAV</sequence>
<accession>A0AAJ5VZJ2</accession>
<dbReference type="CDD" id="cd04301">
    <property type="entry name" value="NAT_SF"/>
    <property type="match status" value="1"/>
</dbReference>
<dbReference type="InterPro" id="IPR016181">
    <property type="entry name" value="Acyl_CoA_acyltransferase"/>
</dbReference>
<dbReference type="EMBL" id="CP119312">
    <property type="protein sequence ID" value="WEK06272.1"/>
    <property type="molecule type" value="Genomic_DNA"/>
</dbReference>